<comment type="caution">
    <text evidence="1">The sequence shown here is derived from an EMBL/GenBank/DDBJ whole genome shotgun (WGS) entry which is preliminary data.</text>
</comment>
<organism evidence="1 2">
    <name type="scientific">Sphingobium ummariense RL-3</name>
    <dbReference type="NCBI Taxonomy" id="1346791"/>
    <lineage>
        <taxon>Bacteria</taxon>
        <taxon>Pseudomonadati</taxon>
        <taxon>Pseudomonadota</taxon>
        <taxon>Alphaproteobacteria</taxon>
        <taxon>Sphingomonadales</taxon>
        <taxon>Sphingomonadaceae</taxon>
        <taxon>Sphingobium</taxon>
    </lineage>
</organism>
<gene>
    <name evidence="1" type="ORF">M529_02845</name>
</gene>
<evidence type="ECO:0000313" key="2">
    <source>
        <dbReference type="Proteomes" id="UP000015523"/>
    </source>
</evidence>
<proteinExistence type="predicted"/>
<keyword evidence="2" id="KW-1185">Reference proteome</keyword>
<dbReference type="Proteomes" id="UP000015523">
    <property type="component" value="Unassembled WGS sequence"/>
</dbReference>
<dbReference type="AlphaFoldDB" id="T0IY40"/>
<name>T0IY40_9SPHN</name>
<sequence>MPSVSGRLICGFGIPVEAEEQSSMVRVKIDATAMPVSASAP</sequence>
<evidence type="ECO:0000313" key="1">
    <source>
        <dbReference type="EMBL" id="EQB33695.1"/>
    </source>
</evidence>
<protein>
    <submittedName>
        <fullName evidence="1">Uncharacterized protein</fullName>
    </submittedName>
</protein>
<accession>T0IY40</accession>
<dbReference type="EMBL" id="AUWY01000026">
    <property type="protein sequence ID" value="EQB33695.1"/>
    <property type="molecule type" value="Genomic_DNA"/>
</dbReference>
<reference evidence="1 2" key="1">
    <citation type="journal article" date="2013" name="Genome Announc.">
        <title>Draft Genome Sequence of Sphingobium ummariense Strain RL-3, a Hexachlorocyclohexane-Degrading Bacterium.</title>
        <authorList>
            <person name="Kohli P."/>
            <person name="Dua A."/>
            <person name="Sangwan N."/>
            <person name="Oldach P."/>
            <person name="Khurana J.P."/>
            <person name="Lal R."/>
        </authorList>
    </citation>
    <scope>NUCLEOTIDE SEQUENCE [LARGE SCALE GENOMIC DNA]</scope>
    <source>
        <strain evidence="1 2">RL-3</strain>
    </source>
</reference>